<feature type="compositionally biased region" description="Low complexity" evidence="1">
    <location>
        <begin position="289"/>
        <end position="302"/>
    </location>
</feature>
<accession>A0ABR2GDP2</accession>
<evidence type="ECO:0000313" key="2">
    <source>
        <dbReference type="EMBL" id="KAK8600999.1"/>
    </source>
</evidence>
<organism evidence="2 3">
    <name type="scientific">Hibiscus sabdariffa</name>
    <name type="common">roselle</name>
    <dbReference type="NCBI Taxonomy" id="183260"/>
    <lineage>
        <taxon>Eukaryota</taxon>
        <taxon>Viridiplantae</taxon>
        <taxon>Streptophyta</taxon>
        <taxon>Embryophyta</taxon>
        <taxon>Tracheophyta</taxon>
        <taxon>Spermatophyta</taxon>
        <taxon>Magnoliopsida</taxon>
        <taxon>eudicotyledons</taxon>
        <taxon>Gunneridae</taxon>
        <taxon>Pentapetalae</taxon>
        <taxon>rosids</taxon>
        <taxon>malvids</taxon>
        <taxon>Malvales</taxon>
        <taxon>Malvaceae</taxon>
        <taxon>Malvoideae</taxon>
        <taxon>Hibiscus</taxon>
    </lineage>
</organism>
<gene>
    <name evidence="2" type="ORF">V6N12_050844</name>
</gene>
<dbReference type="PANTHER" id="PTHR31286:SF153">
    <property type="entry name" value="DUF4283 DOMAIN PROTEIN"/>
    <property type="match status" value="1"/>
</dbReference>
<protein>
    <recommendedName>
        <fullName evidence="4">DUF4283 domain-containing protein</fullName>
    </recommendedName>
</protein>
<reference evidence="2 3" key="1">
    <citation type="journal article" date="2024" name="G3 (Bethesda)">
        <title>Genome assembly of Hibiscus sabdariffa L. provides insights into metabolisms of medicinal natural products.</title>
        <authorList>
            <person name="Kim T."/>
        </authorList>
    </citation>
    <scope>NUCLEOTIDE SEQUENCE [LARGE SCALE GENOMIC DNA]</scope>
    <source>
        <strain evidence="2">TK-2024</strain>
        <tissue evidence="2">Old leaves</tissue>
    </source>
</reference>
<sequence length="310" mass="33893">MSSVLDELVDLRLEGEGEVVLAVSSDLVESPISFDFCFVGSFLTSDHIESDGMWYFNSHLLLLHRLKDGELPMTVPLQSVDFWVLVHDIPLGFVSELVAEQLGNFVGLFLEYDTQSISLGLHGSLRIWIKVDCNKPLKRRKKLLLLSGKSVTPFSWDASIRAPARRRQPSSSPWICEENGGKFPNSRGNLGTIHGNIVCHNPSHNEQQLSRAEKGGSRFFSKKSYLGVHSKSVALSIIPMQKGSNLNSGSGTITPLLDIVMGQDGDDSPLLYQEGLKRPSNDPTRLVVSDSSDPSGFNSSISAGPAQQAS</sequence>
<comment type="caution">
    <text evidence="2">The sequence shown here is derived from an EMBL/GenBank/DDBJ whole genome shotgun (WGS) entry which is preliminary data.</text>
</comment>
<evidence type="ECO:0000313" key="3">
    <source>
        <dbReference type="Proteomes" id="UP001472677"/>
    </source>
</evidence>
<evidence type="ECO:0008006" key="4">
    <source>
        <dbReference type="Google" id="ProtNLM"/>
    </source>
</evidence>
<dbReference type="PANTHER" id="PTHR31286">
    <property type="entry name" value="GLYCINE-RICH CELL WALL STRUCTURAL PROTEIN 1.8-LIKE"/>
    <property type="match status" value="1"/>
</dbReference>
<name>A0ABR2GDP2_9ROSI</name>
<dbReference type="Proteomes" id="UP001472677">
    <property type="component" value="Unassembled WGS sequence"/>
</dbReference>
<dbReference type="EMBL" id="JBBPBM010000001">
    <property type="protein sequence ID" value="KAK8600999.1"/>
    <property type="molecule type" value="Genomic_DNA"/>
</dbReference>
<dbReference type="InterPro" id="IPR040256">
    <property type="entry name" value="At4g02000-like"/>
</dbReference>
<keyword evidence="3" id="KW-1185">Reference proteome</keyword>
<proteinExistence type="predicted"/>
<feature type="region of interest" description="Disordered" evidence="1">
    <location>
        <begin position="273"/>
        <end position="310"/>
    </location>
</feature>
<evidence type="ECO:0000256" key="1">
    <source>
        <dbReference type="SAM" id="MobiDB-lite"/>
    </source>
</evidence>